<proteinExistence type="predicted"/>
<evidence type="ECO:0008006" key="9">
    <source>
        <dbReference type="Google" id="ProtNLM"/>
    </source>
</evidence>
<dbReference type="InterPro" id="IPR058543">
    <property type="entry name" value="Beta-prop_RSE1/DDB1/CPSF1_2nd"/>
</dbReference>
<dbReference type="InterPro" id="IPR004871">
    <property type="entry name" value="RSE1/DDB1/CPSF1_C"/>
</dbReference>
<sequence length="1642" mass="183876">MSEQVVYGRIINIQTIRIKGLDKDSVIILSQRQQFAIWQWNNDKCCLAVQFAGSILGKVEKPLESGSLMSVDPYGRCIAILAYQGVVHIISTLDSYTDQSEKSEKSEYKNPFKKIKSSTEESHLSQKNSSDISYTIPKVNWNHGKGKEVSNNICLSNIIMCRIEELKVIDIKFLNNPQSLVLAVLYEDAGMLRHIKTYRVKINKPYSQSKKVKISLEMNWSFRDVGYNCNLIAPRLSGGLLAVGEDKCALIDHSGAIEKMSKKQFSSLKLKSFLINDVEWIDEKCYSDFKFSLDNQQVAQSASNINLNFSNNPNFEKNELNGLSSEPNSERLLLGDDNGVLWLLVIFKKQNGAIADCSVERLGTIPVPQTLSYIGDGILYIGSHYGDSRLVELRQTIDSLNCDIWDELSFKNNKQSFLQHLQNFNNLAPISDMCILRDSSNFSSSFLNGEKRDTTTRGKYLKSPLDTFEINDGGERLITCSGSRSKASLRVVRSALGIKVRGIINLNSVCGLWTVAISDHNTSHNNNFSIFMILAFPTCTTLLEFCTTNKSSQHKIELNQPLDQFLNSSGWTLDEPTIYTSNAGSLDLVLQVTRTRINLLRYSTCKIEDFWQPSDNIGHSSSTTIMFASSFKNHLVVYLKSGYLVYFNISNSKAGSEKIEIVQESQIKLDLKISSLVVRDPFSIVYKNGINDANISPIVAVACWGNPNLQIFSLPNFKNLLQTNINVNGNQDFESSHAEKDLSDVSPFFINKDKIKSNNQISSIDSSNKFLNAIEKDKNKILSENSMLKHSYFSPSSLIRSIEFVRFDNQSFILLGFSNGQVLYYNIAKTNSLVSGDKVYQINISAEKKMSFGTYPVNLKTYQVEMKPFIFIATDKPAVMHSNGSKPLFSYVKSESVLHFCSAIPEILQDNAHIVKIFGNTMCFINQDSLKLITIEKIQKMHIDTVPLSPWESPYKLAHYAKTRSVILCSIELLPQATHSDLNSLYPPSNLLLEKGWITVMDDLSFEVLTKIGLPNYELPECVSVLTLQMIASINVFPSDAQSFGPCSTSQISINGTSTPNNSNVSSIDVVAVGTAITLPDDDDASSGNIYIYQYDRSKKKLVELQKIPTKGAVYSIVSFKGMLAAAINNNVVLYAWKKPTSFSEKIKAGSFTPTFNNTCSENYPLNLQILSVESTHVVSLHLATTNNLSYEQKFENQNAISHENSSDFLAVGDLMTGVSILQHKNIPLKLNTKLKNNEVKNISEALPEDTISSDNHSNDKNSMNPQSINGPGALNSDNSPEILIQHRLEEVSREYFSSWTTALSCSRKSISNTAKKQKSSVFEYMIDSDKKVEHEKIGLQILAAENGLNIYSLYYGEDILKESQLNEVSSSSRNALGKVTHSVQAKQQMIETENFEEKKLQLTGRYHIGDLINTVIPGTLVMSNFKTESVYFRPELLFGTLSGALYASINVSDGKVGKILDRLQTNMAVLGPTSFCGYTLYSRKYKNLGDFYFGFSESFSKNMDSNYYTQRFLNSAMFSWSHTKFRTYSTLQKTSRQFGFIDGDLIINFLEYPSDLQRFIFNGGTQATEKGLNLSAADQHNNSINEHVGNYNNQLFVTNAFEVPEERLSKFGISAVSNIGISENISFEYLIQCLESLSTVV</sequence>
<keyword evidence="8" id="KW-1185">Reference proteome</keyword>
<dbReference type="STRING" id="133385.A0A2T9YBI3"/>
<keyword evidence="2" id="KW-0539">Nucleus</keyword>
<dbReference type="Pfam" id="PF03178">
    <property type="entry name" value="CPSF_A"/>
    <property type="match status" value="2"/>
</dbReference>
<dbReference type="Gene3D" id="1.10.150.910">
    <property type="match status" value="1"/>
</dbReference>
<dbReference type="GO" id="GO:0005634">
    <property type="term" value="C:nucleus"/>
    <property type="evidence" value="ECO:0007669"/>
    <property type="project" value="UniProtKB-SubCell"/>
</dbReference>
<name>A0A2T9YBI3_9FUNG</name>
<gene>
    <name evidence="7" type="ORF">BB561_005224</name>
</gene>
<dbReference type="EMBL" id="MBFR01000303">
    <property type="protein sequence ID" value="PVU89681.1"/>
    <property type="molecule type" value="Genomic_DNA"/>
</dbReference>
<dbReference type="PANTHER" id="PTHR10644">
    <property type="entry name" value="DNA REPAIR/RNA PROCESSING CPSF FAMILY"/>
    <property type="match status" value="1"/>
</dbReference>
<dbReference type="Pfam" id="PF23726">
    <property type="entry name" value="Beta-prop_RSE1_2nd"/>
    <property type="match status" value="1"/>
</dbReference>
<feature type="compositionally biased region" description="Polar residues" evidence="3">
    <location>
        <begin position="1251"/>
        <end position="1277"/>
    </location>
</feature>
<dbReference type="GO" id="GO:0003676">
    <property type="term" value="F:nucleic acid binding"/>
    <property type="evidence" value="ECO:0007669"/>
    <property type="project" value="InterPro"/>
</dbReference>
<organism evidence="7 8">
    <name type="scientific">Smittium simulii</name>
    <dbReference type="NCBI Taxonomy" id="133385"/>
    <lineage>
        <taxon>Eukaryota</taxon>
        <taxon>Fungi</taxon>
        <taxon>Fungi incertae sedis</taxon>
        <taxon>Zoopagomycota</taxon>
        <taxon>Kickxellomycotina</taxon>
        <taxon>Harpellomycetes</taxon>
        <taxon>Harpellales</taxon>
        <taxon>Legeriomycetaceae</taxon>
        <taxon>Smittium</taxon>
    </lineage>
</organism>
<protein>
    <recommendedName>
        <fullName evidence="9">Cleavage/polyadenylation specificity factor A subunit C-terminal domain-containing protein</fullName>
    </recommendedName>
</protein>
<evidence type="ECO:0000313" key="8">
    <source>
        <dbReference type="Proteomes" id="UP000245383"/>
    </source>
</evidence>
<accession>A0A2T9YBI3</accession>
<dbReference type="InterPro" id="IPR050358">
    <property type="entry name" value="RSE1/DDB1/CFT1"/>
</dbReference>
<evidence type="ECO:0000259" key="6">
    <source>
        <dbReference type="Pfam" id="PF23726"/>
    </source>
</evidence>
<evidence type="ECO:0000256" key="3">
    <source>
        <dbReference type="SAM" id="MobiDB-lite"/>
    </source>
</evidence>
<feature type="region of interest" description="Disordered" evidence="3">
    <location>
        <begin position="102"/>
        <end position="126"/>
    </location>
</feature>
<feature type="domain" description="RSE1/DDB1/CPSF1 C-terminal" evidence="4">
    <location>
        <begin position="1053"/>
        <end position="1139"/>
    </location>
</feature>
<dbReference type="OrthoDB" id="433457at2759"/>
<dbReference type="Pfam" id="PF10433">
    <property type="entry name" value="Beta-prop_RSE1_1st"/>
    <property type="match status" value="1"/>
</dbReference>
<feature type="region of interest" description="Disordered" evidence="3">
    <location>
        <begin position="1246"/>
        <end position="1277"/>
    </location>
</feature>
<evidence type="ECO:0000259" key="5">
    <source>
        <dbReference type="Pfam" id="PF10433"/>
    </source>
</evidence>
<comment type="subcellular location">
    <subcellularLocation>
        <location evidence="1">Nucleus</location>
    </subcellularLocation>
</comment>
<feature type="domain" description="RSE1/DDB1/CPSF1 second beta-propeller" evidence="6">
    <location>
        <begin position="500"/>
        <end position="902"/>
    </location>
</feature>
<dbReference type="Proteomes" id="UP000245383">
    <property type="component" value="Unassembled WGS sequence"/>
</dbReference>
<evidence type="ECO:0000313" key="7">
    <source>
        <dbReference type="EMBL" id="PVU89681.1"/>
    </source>
</evidence>
<dbReference type="Gene3D" id="2.130.10.10">
    <property type="entry name" value="YVTN repeat-like/Quinoprotein amine dehydrogenase"/>
    <property type="match status" value="2"/>
</dbReference>
<feature type="domain" description="RSE1/DDB1/CPSF1 first beta-propeller" evidence="5">
    <location>
        <begin position="3"/>
        <end position="407"/>
    </location>
</feature>
<evidence type="ECO:0000256" key="2">
    <source>
        <dbReference type="ARBA" id="ARBA00023242"/>
    </source>
</evidence>
<reference evidence="7 8" key="1">
    <citation type="journal article" date="2018" name="MBio">
        <title>Comparative Genomics Reveals the Core Gene Toolbox for the Fungus-Insect Symbiosis.</title>
        <authorList>
            <person name="Wang Y."/>
            <person name="Stata M."/>
            <person name="Wang W."/>
            <person name="Stajich J.E."/>
            <person name="White M.M."/>
            <person name="Moncalvo J.M."/>
        </authorList>
    </citation>
    <scope>NUCLEOTIDE SEQUENCE [LARGE SCALE GENOMIC DNA]</scope>
    <source>
        <strain evidence="7 8">SWE-8-4</strain>
    </source>
</reference>
<dbReference type="InterPro" id="IPR015943">
    <property type="entry name" value="WD40/YVTN_repeat-like_dom_sf"/>
</dbReference>
<comment type="caution">
    <text evidence="7">The sequence shown here is derived from an EMBL/GenBank/DDBJ whole genome shotgun (WGS) entry which is preliminary data.</text>
</comment>
<evidence type="ECO:0000259" key="4">
    <source>
        <dbReference type="Pfam" id="PF03178"/>
    </source>
</evidence>
<dbReference type="InterPro" id="IPR018846">
    <property type="entry name" value="Beta-prop_RSE1/DDB1/CPSF1_1st"/>
</dbReference>
<feature type="domain" description="RSE1/DDB1/CPSF1 C-terminal" evidence="4">
    <location>
        <begin position="1388"/>
        <end position="1551"/>
    </location>
</feature>
<evidence type="ECO:0000256" key="1">
    <source>
        <dbReference type="ARBA" id="ARBA00004123"/>
    </source>
</evidence>